<keyword evidence="5" id="KW-0349">Heme</keyword>
<dbReference type="GO" id="GO:0020037">
    <property type="term" value="F:heme binding"/>
    <property type="evidence" value="ECO:0007669"/>
    <property type="project" value="InterPro"/>
</dbReference>
<evidence type="ECO:0000256" key="4">
    <source>
        <dbReference type="ARBA" id="ARBA00023004"/>
    </source>
</evidence>
<evidence type="ECO:0000256" key="5">
    <source>
        <dbReference type="RuleBase" id="RU000461"/>
    </source>
</evidence>
<keyword evidence="5" id="KW-0503">Monooxygenase</keyword>
<dbReference type="EMBL" id="JAGDFM010000235">
    <property type="protein sequence ID" value="KAG7381693.1"/>
    <property type="molecule type" value="Genomic_DNA"/>
</dbReference>
<evidence type="ECO:0000313" key="6">
    <source>
        <dbReference type="EMBL" id="KAG7381693.1"/>
    </source>
</evidence>
<dbReference type="GO" id="GO:0005506">
    <property type="term" value="F:iron ion binding"/>
    <property type="evidence" value="ECO:0007669"/>
    <property type="project" value="InterPro"/>
</dbReference>
<dbReference type="InterPro" id="IPR017972">
    <property type="entry name" value="Cyt_P450_CS"/>
</dbReference>
<protein>
    <recommendedName>
        <fullName evidence="8">Cytochrome P450</fullName>
    </recommendedName>
</protein>
<dbReference type="PROSITE" id="PS00086">
    <property type="entry name" value="CYTOCHROME_P450"/>
    <property type="match status" value="1"/>
</dbReference>
<dbReference type="GO" id="GO:0016705">
    <property type="term" value="F:oxidoreductase activity, acting on paired donors, with incorporation or reduction of molecular oxygen"/>
    <property type="evidence" value="ECO:0007669"/>
    <property type="project" value="InterPro"/>
</dbReference>
<dbReference type="OrthoDB" id="1470350at2759"/>
<keyword evidence="3 5" id="KW-0560">Oxidoreductase</keyword>
<evidence type="ECO:0000256" key="3">
    <source>
        <dbReference type="ARBA" id="ARBA00023002"/>
    </source>
</evidence>
<evidence type="ECO:0008006" key="8">
    <source>
        <dbReference type="Google" id="ProtNLM"/>
    </source>
</evidence>
<dbReference type="Pfam" id="PF00067">
    <property type="entry name" value="p450"/>
    <property type="match status" value="2"/>
</dbReference>
<dbReference type="PANTHER" id="PTHR24296">
    <property type="entry name" value="CYTOCHROME P450"/>
    <property type="match status" value="1"/>
</dbReference>
<keyword evidence="7" id="KW-1185">Reference proteome</keyword>
<dbReference type="AlphaFoldDB" id="A0A8T1VNQ1"/>
<proteinExistence type="inferred from homology"/>
<reference evidence="6" key="1">
    <citation type="submission" date="2021-02" db="EMBL/GenBank/DDBJ databases">
        <authorList>
            <person name="Palmer J.M."/>
        </authorList>
    </citation>
    <scope>NUCLEOTIDE SEQUENCE</scope>
    <source>
        <strain evidence="6">SCRP734</strain>
    </source>
</reference>
<keyword evidence="4 5" id="KW-0408">Iron</keyword>
<gene>
    <name evidence="6" type="ORF">PHYPSEUDO_005740</name>
</gene>
<dbReference type="InterPro" id="IPR001128">
    <property type="entry name" value="Cyt_P450"/>
</dbReference>
<evidence type="ECO:0000256" key="1">
    <source>
        <dbReference type="ARBA" id="ARBA00010617"/>
    </source>
</evidence>
<evidence type="ECO:0000313" key="7">
    <source>
        <dbReference type="Proteomes" id="UP000694044"/>
    </source>
</evidence>
<evidence type="ECO:0000256" key="2">
    <source>
        <dbReference type="ARBA" id="ARBA00022723"/>
    </source>
</evidence>
<dbReference type="Proteomes" id="UP000694044">
    <property type="component" value="Unassembled WGS sequence"/>
</dbReference>
<sequence>MLPILENLLDTGGNVERFHDWLHEQAAEFGHRPWKFAVPGRPATVVLSSPDAFEDVLKTQADVFLRGPTASHFFSMQMMKDVMEATVREKLVVFVDVLSLYAARGAAFGIKEGFSHFTMDTIAKIGFGLELDTLKNSPDHEDDHEFLQAFDKASVAFGVRFQSPRWLWELKKYLNVGWEKVFVDNTKIIHRLIGNVIVQSMNNKAELAAKGSNMNGKDLVTLFMESKLMETQDMHIEDDDATIMRDMVVTFIFARKDSTAHSMGWLVVNLNHHPQVLQKIRNEMKEKVPGLLNGEIEVPPHEQIHDLVSLEAAVRENIRPNHHDVNGRNKKTWGEDAQEFKPEWMIDPATGKLRVVSPFVFSSFGSGRHVCIGQKFAMMEIKLAMATLLSKFDIKTIENPWKLTYEFSLTIPVKGPLDVEVTPLAM</sequence>
<name>A0A8T1VNQ1_9STRA</name>
<accession>A0A8T1VNQ1</accession>
<dbReference type="GO" id="GO:0004497">
    <property type="term" value="F:monooxygenase activity"/>
    <property type="evidence" value="ECO:0007669"/>
    <property type="project" value="UniProtKB-KW"/>
</dbReference>
<keyword evidence="2 5" id="KW-0479">Metal-binding</keyword>
<organism evidence="6 7">
    <name type="scientific">Phytophthora pseudosyringae</name>
    <dbReference type="NCBI Taxonomy" id="221518"/>
    <lineage>
        <taxon>Eukaryota</taxon>
        <taxon>Sar</taxon>
        <taxon>Stramenopiles</taxon>
        <taxon>Oomycota</taxon>
        <taxon>Peronosporomycetes</taxon>
        <taxon>Peronosporales</taxon>
        <taxon>Peronosporaceae</taxon>
        <taxon>Phytophthora</taxon>
    </lineage>
</organism>
<comment type="caution">
    <text evidence="6">The sequence shown here is derived from an EMBL/GenBank/DDBJ whole genome shotgun (WGS) entry which is preliminary data.</text>
</comment>
<comment type="similarity">
    <text evidence="1 5">Belongs to the cytochrome P450 family.</text>
</comment>